<feature type="domain" description="Gram-positive cocci surface proteins LPxTG" evidence="8">
    <location>
        <begin position="271"/>
        <end position="308"/>
    </location>
</feature>
<keyword evidence="6" id="KW-0812">Transmembrane</keyword>
<feature type="chain" id="PRO_5045577013" description="Gram-positive cocci surface proteins LPxTG domain-containing protein" evidence="7">
    <location>
        <begin position="28"/>
        <end position="308"/>
    </location>
</feature>
<feature type="region of interest" description="Disordered" evidence="5">
    <location>
        <begin position="189"/>
        <end position="280"/>
    </location>
</feature>
<dbReference type="InterPro" id="IPR019931">
    <property type="entry name" value="LPXTG_anchor"/>
</dbReference>
<accession>A0ABW6MGA2</accession>
<evidence type="ECO:0000313" key="9">
    <source>
        <dbReference type="EMBL" id="MFE9605121.1"/>
    </source>
</evidence>
<feature type="compositionally biased region" description="Low complexity" evidence="5">
    <location>
        <begin position="243"/>
        <end position="264"/>
    </location>
</feature>
<name>A0ABW6MGA2_9ACTN</name>
<feature type="signal peptide" evidence="7">
    <location>
        <begin position="1"/>
        <end position="27"/>
    </location>
</feature>
<evidence type="ECO:0000256" key="1">
    <source>
        <dbReference type="ARBA" id="ARBA00022512"/>
    </source>
</evidence>
<proteinExistence type="predicted"/>
<organism evidence="9 10">
    <name type="scientific">Streptomyces hokutonensis</name>
    <dbReference type="NCBI Taxonomy" id="1306990"/>
    <lineage>
        <taxon>Bacteria</taxon>
        <taxon>Bacillati</taxon>
        <taxon>Actinomycetota</taxon>
        <taxon>Actinomycetes</taxon>
        <taxon>Kitasatosporales</taxon>
        <taxon>Streptomycetaceae</taxon>
        <taxon>Streptomyces</taxon>
    </lineage>
</organism>
<dbReference type="RefSeq" id="WP_388113946.1">
    <property type="nucleotide sequence ID" value="NZ_JBIAHM010000018.1"/>
</dbReference>
<sequence>MSRSHHLPSLSALAATAFIAAAAPVLAAGAASATENDACQSATVQYRIVGADGNVVGADWTSQGGFHQWDTVPGTVEVRLAPGQSVGEGCKYPVSLAEYTAEGSTWYTSGHQTMLDKATVYLTAKDVAGADDSGQTWQKLNVKSPDCYGQIDLYGDDVTYDGGTGEGHGPLPYEPDNIMTPYHLIAAWNGGDKECTPSTPDSPTPTPTQPASAPPATPSTPAGSTPPAEETTPPASPKPSTTPPTSAHVPPLKSTPSPTPKATPNGGKQPLAETGSNAPVGLLAGGAALVIALGGGVVYAASRSRRSS</sequence>
<evidence type="ECO:0000313" key="10">
    <source>
        <dbReference type="Proteomes" id="UP001601303"/>
    </source>
</evidence>
<comment type="caution">
    <text evidence="9">The sequence shown here is derived from an EMBL/GenBank/DDBJ whole genome shotgun (WGS) entry which is preliminary data.</text>
</comment>
<keyword evidence="4" id="KW-0572">Peptidoglycan-anchor</keyword>
<keyword evidence="6" id="KW-0472">Membrane</keyword>
<evidence type="ECO:0000256" key="5">
    <source>
        <dbReference type="SAM" id="MobiDB-lite"/>
    </source>
</evidence>
<reference evidence="9 10" key="1">
    <citation type="submission" date="2024-10" db="EMBL/GenBank/DDBJ databases">
        <title>The Natural Products Discovery Center: Release of the First 8490 Sequenced Strains for Exploring Actinobacteria Biosynthetic Diversity.</title>
        <authorList>
            <person name="Kalkreuter E."/>
            <person name="Kautsar S.A."/>
            <person name="Yang D."/>
            <person name="Bader C.D."/>
            <person name="Teijaro C.N."/>
            <person name="Fluegel L."/>
            <person name="Davis C.M."/>
            <person name="Simpson J.R."/>
            <person name="Lauterbach L."/>
            <person name="Steele A.D."/>
            <person name="Gui C."/>
            <person name="Meng S."/>
            <person name="Li G."/>
            <person name="Viehrig K."/>
            <person name="Ye F."/>
            <person name="Su P."/>
            <person name="Kiefer A.F."/>
            <person name="Nichols A."/>
            <person name="Cepeda A.J."/>
            <person name="Yan W."/>
            <person name="Fan B."/>
            <person name="Jiang Y."/>
            <person name="Adhikari A."/>
            <person name="Zheng C.-J."/>
            <person name="Schuster L."/>
            <person name="Cowan T.M."/>
            <person name="Smanski M.J."/>
            <person name="Chevrette M.G."/>
            <person name="De Carvalho L.P.S."/>
            <person name="Shen B."/>
        </authorList>
    </citation>
    <scope>NUCLEOTIDE SEQUENCE [LARGE SCALE GENOMIC DNA]</scope>
    <source>
        <strain evidence="9 10">NPDC006488</strain>
    </source>
</reference>
<evidence type="ECO:0000256" key="4">
    <source>
        <dbReference type="ARBA" id="ARBA00023088"/>
    </source>
</evidence>
<protein>
    <recommendedName>
        <fullName evidence="8">Gram-positive cocci surface proteins LPxTG domain-containing protein</fullName>
    </recommendedName>
</protein>
<keyword evidence="3 7" id="KW-0732">Signal</keyword>
<feature type="transmembrane region" description="Helical" evidence="6">
    <location>
        <begin position="280"/>
        <end position="301"/>
    </location>
</feature>
<feature type="compositionally biased region" description="Low complexity" evidence="5">
    <location>
        <begin position="219"/>
        <end position="233"/>
    </location>
</feature>
<gene>
    <name evidence="9" type="ORF">ACFYNQ_42070</name>
</gene>
<keyword evidence="6" id="KW-1133">Transmembrane helix</keyword>
<evidence type="ECO:0000256" key="3">
    <source>
        <dbReference type="ARBA" id="ARBA00022729"/>
    </source>
</evidence>
<keyword evidence="2" id="KW-0964">Secreted</keyword>
<feature type="compositionally biased region" description="Pro residues" evidence="5">
    <location>
        <begin position="200"/>
        <end position="218"/>
    </location>
</feature>
<keyword evidence="10" id="KW-1185">Reference proteome</keyword>
<evidence type="ECO:0000256" key="2">
    <source>
        <dbReference type="ARBA" id="ARBA00022525"/>
    </source>
</evidence>
<evidence type="ECO:0000259" key="8">
    <source>
        <dbReference type="PROSITE" id="PS50847"/>
    </source>
</evidence>
<evidence type="ECO:0000256" key="7">
    <source>
        <dbReference type="SAM" id="SignalP"/>
    </source>
</evidence>
<dbReference type="PROSITE" id="PS50847">
    <property type="entry name" value="GRAM_POS_ANCHORING"/>
    <property type="match status" value="1"/>
</dbReference>
<dbReference type="Proteomes" id="UP001601303">
    <property type="component" value="Unassembled WGS sequence"/>
</dbReference>
<evidence type="ECO:0000256" key="6">
    <source>
        <dbReference type="SAM" id="Phobius"/>
    </source>
</evidence>
<dbReference type="EMBL" id="JBIAHM010000018">
    <property type="protein sequence ID" value="MFE9605121.1"/>
    <property type="molecule type" value="Genomic_DNA"/>
</dbReference>
<keyword evidence="1" id="KW-0134">Cell wall</keyword>